<evidence type="ECO:0000256" key="2">
    <source>
        <dbReference type="ARBA" id="ARBA00022676"/>
    </source>
</evidence>
<evidence type="ECO:0000259" key="4">
    <source>
        <dbReference type="Pfam" id="PF26168"/>
    </source>
</evidence>
<dbReference type="GO" id="GO:0016138">
    <property type="term" value="P:glycoside biosynthetic process"/>
    <property type="evidence" value="ECO:0007669"/>
    <property type="project" value="UniProtKB-ARBA"/>
</dbReference>
<dbReference type="SUPFAM" id="SSF53756">
    <property type="entry name" value="UDP-Glycosyltransferase/glycogen phosphorylase"/>
    <property type="match status" value="2"/>
</dbReference>
<reference evidence="5" key="1">
    <citation type="journal article" date="2017" name="Nature">
        <title>The sunflower genome provides insights into oil metabolism, flowering and Asterid evolution.</title>
        <authorList>
            <person name="Badouin H."/>
            <person name="Gouzy J."/>
            <person name="Grassa C.J."/>
            <person name="Murat F."/>
            <person name="Staton S.E."/>
            <person name="Cottret L."/>
            <person name="Lelandais-Briere C."/>
            <person name="Owens G.L."/>
            <person name="Carrere S."/>
            <person name="Mayjonade B."/>
            <person name="Legrand L."/>
            <person name="Gill N."/>
            <person name="Kane N.C."/>
            <person name="Bowers J.E."/>
            <person name="Hubner S."/>
            <person name="Bellec A."/>
            <person name="Berard A."/>
            <person name="Berges H."/>
            <person name="Blanchet N."/>
            <person name="Boniface M.C."/>
            <person name="Brunel D."/>
            <person name="Catrice O."/>
            <person name="Chaidir N."/>
            <person name="Claudel C."/>
            <person name="Donnadieu C."/>
            <person name="Faraut T."/>
            <person name="Fievet G."/>
            <person name="Helmstetter N."/>
            <person name="King M."/>
            <person name="Knapp S.J."/>
            <person name="Lai Z."/>
            <person name="Le Paslier M.C."/>
            <person name="Lippi Y."/>
            <person name="Lorenzon L."/>
            <person name="Mandel J.R."/>
            <person name="Marage G."/>
            <person name="Marchand G."/>
            <person name="Marquand E."/>
            <person name="Bret-Mestries E."/>
            <person name="Morien E."/>
            <person name="Nambeesan S."/>
            <person name="Nguyen T."/>
            <person name="Pegot-Espagnet P."/>
            <person name="Pouilly N."/>
            <person name="Raftis F."/>
            <person name="Sallet E."/>
            <person name="Schiex T."/>
            <person name="Thomas J."/>
            <person name="Vandecasteele C."/>
            <person name="Vares D."/>
            <person name="Vear F."/>
            <person name="Vautrin S."/>
            <person name="Crespi M."/>
            <person name="Mangin B."/>
            <person name="Burke J.M."/>
            <person name="Salse J."/>
            <person name="Munos S."/>
            <person name="Vincourt P."/>
            <person name="Rieseberg L.H."/>
            <person name="Langlade N.B."/>
        </authorList>
    </citation>
    <scope>NUCLEOTIDE SEQUENCE</scope>
    <source>
        <tissue evidence="5">Leaves</tissue>
    </source>
</reference>
<reference evidence="5" key="2">
    <citation type="submission" date="2020-06" db="EMBL/GenBank/DDBJ databases">
        <title>Helianthus annuus Genome sequencing and assembly Release 2.</title>
        <authorList>
            <person name="Gouzy J."/>
            <person name="Langlade N."/>
            <person name="Munos S."/>
        </authorList>
    </citation>
    <scope>NUCLEOTIDE SEQUENCE</scope>
    <source>
        <tissue evidence="5">Leaves</tissue>
    </source>
</reference>
<dbReference type="InterPro" id="IPR002213">
    <property type="entry name" value="UDP_glucos_trans"/>
</dbReference>
<evidence type="ECO:0000256" key="3">
    <source>
        <dbReference type="ARBA" id="ARBA00022679"/>
    </source>
</evidence>
<accession>A0A9K3N3Q6</accession>
<protein>
    <submittedName>
        <fullName evidence="5">Trans-zeatin O-beta-D-glucosyltransferase</fullName>
        <ecNumber evidence="5">2.4.1.203</ecNumber>
    </submittedName>
</protein>
<organism evidence="5 6">
    <name type="scientific">Helianthus annuus</name>
    <name type="common">Common sunflower</name>
    <dbReference type="NCBI Taxonomy" id="4232"/>
    <lineage>
        <taxon>Eukaryota</taxon>
        <taxon>Viridiplantae</taxon>
        <taxon>Streptophyta</taxon>
        <taxon>Embryophyta</taxon>
        <taxon>Tracheophyta</taxon>
        <taxon>Spermatophyta</taxon>
        <taxon>Magnoliopsida</taxon>
        <taxon>eudicotyledons</taxon>
        <taxon>Gunneridae</taxon>
        <taxon>Pentapetalae</taxon>
        <taxon>asterids</taxon>
        <taxon>campanulids</taxon>
        <taxon>Asterales</taxon>
        <taxon>Asteraceae</taxon>
        <taxon>Asteroideae</taxon>
        <taxon>Heliantheae alliance</taxon>
        <taxon>Heliantheae</taxon>
        <taxon>Helianthus</taxon>
    </lineage>
</organism>
<evidence type="ECO:0000313" key="5">
    <source>
        <dbReference type="EMBL" id="KAF5785932.1"/>
    </source>
</evidence>
<dbReference type="FunFam" id="3.40.50.2000:FF:000238">
    <property type="entry name" value="Glycosyltransferase"/>
    <property type="match status" value="1"/>
</dbReference>
<dbReference type="CDD" id="cd03784">
    <property type="entry name" value="GT1_Gtf-like"/>
    <property type="match status" value="2"/>
</dbReference>
<feature type="domain" description="Glycosyltransferase N-terminal" evidence="4">
    <location>
        <begin position="385"/>
        <end position="506"/>
    </location>
</feature>
<name>A0A9K3N3Q6_HELAN</name>
<keyword evidence="3 5" id="KW-0808">Transferase</keyword>
<dbReference type="GO" id="GO:0009690">
    <property type="term" value="P:cytokinin metabolic process"/>
    <property type="evidence" value="ECO:0007669"/>
    <property type="project" value="UniProtKB-ARBA"/>
</dbReference>
<comment type="caution">
    <text evidence="5">The sequence shown here is derived from an EMBL/GenBank/DDBJ whole genome shotgun (WGS) entry which is preliminary data.</text>
</comment>
<evidence type="ECO:0000256" key="1">
    <source>
        <dbReference type="ARBA" id="ARBA00009995"/>
    </source>
</evidence>
<dbReference type="GO" id="GO:0050403">
    <property type="term" value="F:trans-zeatin O-beta-D-glucosyltransferase activity"/>
    <property type="evidence" value="ECO:0007669"/>
    <property type="project" value="UniProtKB-EC"/>
</dbReference>
<dbReference type="Gene3D" id="3.40.50.2000">
    <property type="entry name" value="Glycogen Phosphorylase B"/>
    <property type="match status" value="4"/>
</dbReference>
<dbReference type="Pfam" id="PF00201">
    <property type="entry name" value="UDPGT"/>
    <property type="match status" value="1"/>
</dbReference>
<dbReference type="GO" id="GO:0050404">
    <property type="term" value="F:zeatin O-beta-D-xylosyltransferase activity"/>
    <property type="evidence" value="ECO:0007669"/>
    <property type="project" value="UniProtKB-ARBA"/>
</dbReference>
<keyword evidence="6" id="KW-1185">Reference proteome</keyword>
<dbReference type="Pfam" id="PF26168">
    <property type="entry name" value="Glyco_transf_N"/>
    <property type="match status" value="2"/>
</dbReference>
<comment type="similarity">
    <text evidence="1">Belongs to the UDP-glycosyltransferase family.</text>
</comment>
<dbReference type="GO" id="GO:0035251">
    <property type="term" value="F:UDP-glucosyltransferase activity"/>
    <property type="evidence" value="ECO:0000318"/>
    <property type="project" value="GO_Central"/>
</dbReference>
<feature type="domain" description="Glycosyltransferase N-terminal" evidence="4">
    <location>
        <begin position="4"/>
        <end position="236"/>
    </location>
</feature>
<proteinExistence type="inferred from homology"/>
<gene>
    <name evidence="5" type="ORF">HanXRQr2_Chr10g0434641</name>
</gene>
<dbReference type="Proteomes" id="UP000215914">
    <property type="component" value="Unassembled WGS sequence"/>
</dbReference>
<dbReference type="FunFam" id="3.40.50.2000:FF:000060">
    <property type="entry name" value="Glycosyltransferase"/>
    <property type="match status" value="2"/>
</dbReference>
<dbReference type="EMBL" id="MNCJ02000325">
    <property type="protein sequence ID" value="KAF5785932.1"/>
    <property type="molecule type" value="Genomic_DNA"/>
</dbReference>
<dbReference type="EC" id="2.4.1.203" evidence="5"/>
<keyword evidence="2 5" id="KW-0328">Glycosyltransferase</keyword>
<dbReference type="PANTHER" id="PTHR48044">
    <property type="entry name" value="GLYCOSYLTRANSFERASE"/>
    <property type="match status" value="1"/>
</dbReference>
<evidence type="ECO:0000313" key="6">
    <source>
        <dbReference type="Proteomes" id="UP000215914"/>
    </source>
</evidence>
<dbReference type="InterPro" id="IPR058980">
    <property type="entry name" value="Glyco_transf_N"/>
</dbReference>
<dbReference type="PANTHER" id="PTHR48044:SF23">
    <property type="entry name" value="ANTHOCYANIDIN 3-O-GLUCOSYLTRANSFERASE-LIKE"/>
    <property type="match status" value="1"/>
</dbReference>
<sequence>MANEVVVVMVPFLAQGHLNQLLHLSRLISTYNIPIHFISTATHNRQVRIRLHGWNPNNNLIQFHDLDDPIVTPHPIIPNTTSHPNFPTHLQPYFNSSLLLRTPVADVIRSVSQTARKVAVIHDSLMSYVVQDVCLIPNAETYIFRGLSVFYYFCSTNMNLGRELPFEPDKICQLPAPGESISPEFSEFIKLQYDHQKNHVGNVYDSSRIIEGKFVESLKRDQVNGKYHWAVGPFNPVEMDSDCLDRHICLQWLDKQPARSVLYVSFGTTTTFTSDQIAELALGLERSTQRFLWVLRDADKGDGSVGVKAAGPSHEKPLFDNYQTLHSTCRSVGLPEGFEERVAGRGLVVREWAPQIDILGHLSTGGFVSHCGWNSCMEAMTAGVAVATKVAVIHDALMTYVVQDVSLIPNAETYVFRPLSVFYYFCSSSMNLGRQLPFELDKKLPAPGENISPEFLEFIKLQYGHQTNPVGYLYDSSRIIEGKFVESLERDQVNGKYHWAVEPFNPVERDSDCLDRHICLQWLDKQPARSVLYVSFGTTTTFTSDQIAELALGLERSKQRFLWVLRDADKGDGSVGVKAAGHSPVQPLFDNSNQTLHSTCRSVGLPEGFEERVAGRGLVVREWAPQIDILGHLSTGGFVSHCGWNSCMEAMTAGVAVATWPIHTDQPYNAILLSNVLGVAVVMRDWEHRDELLTSVMVEKVVRKLMDTEVGEAVRKRAAELGGEWRKSMADGGVTHEDLNSLISYIHK</sequence>
<dbReference type="Gramene" id="mRNA:HanXRQr2_Chr10g0434641">
    <property type="protein sequence ID" value="mRNA:HanXRQr2_Chr10g0434641"/>
    <property type="gene ID" value="HanXRQr2_Chr10g0434641"/>
</dbReference>
<dbReference type="AlphaFoldDB" id="A0A9K3N3Q6"/>